<dbReference type="InterPro" id="IPR036318">
    <property type="entry name" value="FAD-bd_PCMH-like_sf"/>
</dbReference>
<comment type="cofactor">
    <cofactor evidence="1">
        <name>FAD</name>
        <dbReference type="ChEBI" id="CHEBI:57692"/>
    </cofactor>
</comment>
<dbReference type="InterPro" id="IPR016167">
    <property type="entry name" value="FAD-bd_PCMH_sub1"/>
</dbReference>
<evidence type="ECO:0000256" key="3">
    <source>
        <dbReference type="ARBA" id="ARBA00022630"/>
    </source>
</evidence>
<dbReference type="Gene3D" id="3.40.462.20">
    <property type="match status" value="1"/>
</dbReference>
<name>A0ABN1ZLK2_9ACTN</name>
<keyword evidence="5" id="KW-0560">Oxidoreductase</keyword>
<accession>A0ABN1ZLK2</accession>
<dbReference type="InterPro" id="IPR006094">
    <property type="entry name" value="Oxid_FAD_bind_N"/>
</dbReference>
<keyword evidence="3" id="KW-0285">Flavoprotein</keyword>
<dbReference type="EMBL" id="BAAAPF010000285">
    <property type="protein sequence ID" value="GAA1500785.1"/>
    <property type="molecule type" value="Genomic_DNA"/>
</dbReference>
<dbReference type="Gene3D" id="3.30.465.10">
    <property type="match status" value="1"/>
</dbReference>
<organism evidence="7 8">
    <name type="scientific">Streptomyces synnematoformans</name>
    <dbReference type="NCBI Taxonomy" id="415721"/>
    <lineage>
        <taxon>Bacteria</taxon>
        <taxon>Bacillati</taxon>
        <taxon>Actinomycetota</taxon>
        <taxon>Actinomycetes</taxon>
        <taxon>Kitasatosporales</taxon>
        <taxon>Streptomycetaceae</taxon>
        <taxon>Streptomyces</taxon>
    </lineage>
</organism>
<dbReference type="InterPro" id="IPR050416">
    <property type="entry name" value="FAD-linked_Oxidoreductase"/>
</dbReference>
<keyword evidence="4" id="KW-0274">FAD</keyword>
<protein>
    <submittedName>
        <fullName evidence="7">FAD-binding oxidoreductase</fullName>
    </submittedName>
</protein>
<dbReference type="Pfam" id="PF01565">
    <property type="entry name" value="FAD_binding_4"/>
    <property type="match status" value="1"/>
</dbReference>
<sequence>MSNIDQLRTAVRGQVLLPGDDGFEAATGPWNAAVPQPAAAVVEAADADDVAALVRYARGAGVPIAAQPSGHGASGDVAGAILLRTRRLDEVRVDPAARIARAGAGVPWGRVQEEASRHGLTGLPGSSPVVSVTGYTLGGGVSWFSRAHGWAADSVTAFEVVGGDGAPARVTADSDPELFWALCGGGGDFALVTATEFRLYPAPALYGGQMLWPGARSREVLDVFRTVTAEAPDELTVWIALLNIPGAEPMVAVHATYLGEDAGEAGSRLLAPFDAIGGRLDDNRAVLPVHELGTITDEPTDPSPGMSRGEVLTALDDTVIDTLLAEPIDPLFAVQLRHMGGALTRPSDAPHGALAEPYLLYFFGVPISPEVADGVVARRAALLKALGDYVPGHKPYTFLGVGERAADAFGAESLARLRAVKRARDPQGVFRSNFPVDKD</sequence>
<reference evidence="7 8" key="1">
    <citation type="journal article" date="2019" name="Int. J. Syst. Evol. Microbiol.">
        <title>The Global Catalogue of Microorganisms (GCM) 10K type strain sequencing project: providing services to taxonomists for standard genome sequencing and annotation.</title>
        <authorList>
            <consortium name="The Broad Institute Genomics Platform"/>
            <consortium name="The Broad Institute Genome Sequencing Center for Infectious Disease"/>
            <person name="Wu L."/>
            <person name="Ma J."/>
        </authorList>
    </citation>
    <scope>NUCLEOTIDE SEQUENCE [LARGE SCALE GENOMIC DNA]</scope>
    <source>
        <strain evidence="7 8">JCM 15481</strain>
    </source>
</reference>
<evidence type="ECO:0000256" key="2">
    <source>
        <dbReference type="ARBA" id="ARBA00005466"/>
    </source>
</evidence>
<evidence type="ECO:0000256" key="4">
    <source>
        <dbReference type="ARBA" id="ARBA00022827"/>
    </source>
</evidence>
<dbReference type="InterPro" id="IPR016166">
    <property type="entry name" value="FAD-bd_PCMH"/>
</dbReference>
<comment type="caution">
    <text evidence="7">The sequence shown here is derived from an EMBL/GenBank/DDBJ whole genome shotgun (WGS) entry which is preliminary data.</text>
</comment>
<evidence type="ECO:0000256" key="1">
    <source>
        <dbReference type="ARBA" id="ARBA00001974"/>
    </source>
</evidence>
<dbReference type="Proteomes" id="UP001500443">
    <property type="component" value="Unassembled WGS sequence"/>
</dbReference>
<dbReference type="PANTHER" id="PTHR42973">
    <property type="entry name" value="BINDING OXIDOREDUCTASE, PUTATIVE (AFU_ORTHOLOGUE AFUA_1G17690)-RELATED"/>
    <property type="match status" value="1"/>
</dbReference>
<comment type="similarity">
    <text evidence="2">Belongs to the oxygen-dependent FAD-linked oxidoreductase family.</text>
</comment>
<proteinExistence type="inferred from homology"/>
<dbReference type="RefSeq" id="WP_344293597.1">
    <property type="nucleotide sequence ID" value="NZ_BAAAPF010000285.1"/>
</dbReference>
<dbReference type="PANTHER" id="PTHR42973:SF39">
    <property type="entry name" value="FAD-BINDING PCMH-TYPE DOMAIN-CONTAINING PROTEIN"/>
    <property type="match status" value="1"/>
</dbReference>
<keyword evidence="8" id="KW-1185">Reference proteome</keyword>
<evidence type="ECO:0000256" key="5">
    <source>
        <dbReference type="ARBA" id="ARBA00023002"/>
    </source>
</evidence>
<evidence type="ECO:0000313" key="8">
    <source>
        <dbReference type="Proteomes" id="UP001500443"/>
    </source>
</evidence>
<gene>
    <name evidence="7" type="ORF">GCM10009802_56500</name>
</gene>
<feature type="domain" description="FAD-binding PCMH-type" evidence="6">
    <location>
        <begin position="34"/>
        <end position="202"/>
    </location>
</feature>
<dbReference type="InterPro" id="IPR016169">
    <property type="entry name" value="FAD-bd_PCMH_sub2"/>
</dbReference>
<evidence type="ECO:0000313" key="7">
    <source>
        <dbReference type="EMBL" id="GAA1500785.1"/>
    </source>
</evidence>
<dbReference type="Gene3D" id="3.30.43.10">
    <property type="entry name" value="Uridine Diphospho-n-acetylenolpyruvylglucosamine Reductase, domain 2"/>
    <property type="match status" value="1"/>
</dbReference>
<evidence type="ECO:0000259" key="6">
    <source>
        <dbReference type="PROSITE" id="PS51387"/>
    </source>
</evidence>
<dbReference type="PROSITE" id="PS51387">
    <property type="entry name" value="FAD_PCMH"/>
    <property type="match status" value="1"/>
</dbReference>
<dbReference type="SUPFAM" id="SSF56176">
    <property type="entry name" value="FAD-binding/transporter-associated domain-like"/>
    <property type="match status" value="1"/>
</dbReference>